<reference evidence="1" key="2">
    <citation type="journal article" date="2022" name="New Phytol.">
        <title>Evolutionary transition to the ectomycorrhizal habit in the genomes of a hyperdiverse lineage of mushroom-forming fungi.</title>
        <authorList>
            <person name="Looney B."/>
            <person name="Miyauchi S."/>
            <person name="Morin E."/>
            <person name="Drula E."/>
            <person name="Courty P.E."/>
            <person name="Kohler A."/>
            <person name="Kuo A."/>
            <person name="LaButti K."/>
            <person name="Pangilinan J."/>
            <person name="Lipzen A."/>
            <person name="Riley R."/>
            <person name="Andreopoulos W."/>
            <person name="He G."/>
            <person name="Johnson J."/>
            <person name="Nolan M."/>
            <person name="Tritt A."/>
            <person name="Barry K.W."/>
            <person name="Grigoriev I.V."/>
            <person name="Nagy L.G."/>
            <person name="Hibbett D."/>
            <person name="Henrissat B."/>
            <person name="Matheny P.B."/>
            <person name="Labbe J."/>
            <person name="Martin F.M."/>
        </authorList>
    </citation>
    <scope>NUCLEOTIDE SEQUENCE</scope>
    <source>
        <strain evidence="1">FP105234-sp</strain>
    </source>
</reference>
<dbReference type="EMBL" id="MU275844">
    <property type="protein sequence ID" value="KAI0052589.1"/>
    <property type="molecule type" value="Genomic_DNA"/>
</dbReference>
<sequence>MPKENRKRGKKHKKSAQAQRADEPEALPLEEGPKEIEDQQSGPSWIVPAQAGADEADRDAPFGYVDADIKSYFRNVDTQLKDWQENAADDGEHGGDVDPNENRRIFLMAALQEMVGQERQLSTDPECASVLERMVYSMDDFVRRVFVDSLRGSYEQLAKHRFASHVVQTLLTVAADTVSRESRGIMPAFDGNSDKGELLTLSQLVLDLVEELTPSFSSLILDQFASHVLRALLMLLAPQAFPTATHSSAAPVRSKKSAAWKTKQGPLKSIFQDTEGKGKAPAEKQTAEPSAFRNAARKLVLVLQKDLGENEVRSLAANKVASPVLQMLLEIEADQGLTDEPGSLMDRVLVGLITLHHNDPSAVPEASDFLATLFRDPTSSHLLETLIVRAPGPIFVLLWSTYFEGKLPKLALHPVANFVVAKAIGRVNEQQLCGVLEELQPSWKKLVQNSRVGVLRAVADRSAALGVQENDVCEAVFTAFDLHTPEDRKFVVQCGLRVYSLQASDSTSLESKTSGALLLQSLLHLSHPHNDAVISSIQAMSVVEIIALAHNPTSSRVLDELLQSPTVPSKAKRAFILSLIGHYHVLVDDRIGSRVGDRCWASADPYLKEKIGRSLIAHETDLAGSFYGKFFARNLNLHLLQRRPEDWRNLQASRALAARTNGDTKPPTDSTLDMRKKRKRDSAKSGDEIDVLFHEALGAGVKKGALTEVDSQPPGSAHKTAGGRTDGGLNAVLDAIQSAPKSEAFSRKKKRPH</sequence>
<accession>A0ACB8S8G2</accession>
<gene>
    <name evidence="1" type="ORF">FA95DRAFT_1579910</name>
</gene>
<keyword evidence="2" id="KW-1185">Reference proteome</keyword>
<reference evidence="1" key="1">
    <citation type="submission" date="2021-02" db="EMBL/GenBank/DDBJ databases">
        <authorList>
            <consortium name="DOE Joint Genome Institute"/>
            <person name="Ahrendt S."/>
            <person name="Looney B.P."/>
            <person name="Miyauchi S."/>
            <person name="Morin E."/>
            <person name="Drula E."/>
            <person name="Courty P.E."/>
            <person name="Chicoki N."/>
            <person name="Fauchery L."/>
            <person name="Kohler A."/>
            <person name="Kuo A."/>
            <person name="Labutti K."/>
            <person name="Pangilinan J."/>
            <person name="Lipzen A."/>
            <person name="Riley R."/>
            <person name="Andreopoulos W."/>
            <person name="He G."/>
            <person name="Johnson J."/>
            <person name="Barry K.W."/>
            <person name="Grigoriev I.V."/>
            <person name="Nagy L."/>
            <person name="Hibbett D."/>
            <person name="Henrissat B."/>
            <person name="Matheny P.B."/>
            <person name="Labbe J."/>
            <person name="Martin F."/>
        </authorList>
    </citation>
    <scope>NUCLEOTIDE SEQUENCE</scope>
    <source>
        <strain evidence="1">FP105234-sp</strain>
    </source>
</reference>
<dbReference type="Proteomes" id="UP000814033">
    <property type="component" value="Unassembled WGS sequence"/>
</dbReference>
<evidence type="ECO:0000313" key="2">
    <source>
        <dbReference type="Proteomes" id="UP000814033"/>
    </source>
</evidence>
<evidence type="ECO:0000313" key="1">
    <source>
        <dbReference type="EMBL" id="KAI0052589.1"/>
    </source>
</evidence>
<organism evidence="1 2">
    <name type="scientific">Auriscalpium vulgare</name>
    <dbReference type="NCBI Taxonomy" id="40419"/>
    <lineage>
        <taxon>Eukaryota</taxon>
        <taxon>Fungi</taxon>
        <taxon>Dikarya</taxon>
        <taxon>Basidiomycota</taxon>
        <taxon>Agaricomycotina</taxon>
        <taxon>Agaricomycetes</taxon>
        <taxon>Russulales</taxon>
        <taxon>Auriscalpiaceae</taxon>
        <taxon>Auriscalpium</taxon>
    </lineage>
</organism>
<proteinExistence type="predicted"/>
<comment type="caution">
    <text evidence="1">The sequence shown here is derived from an EMBL/GenBank/DDBJ whole genome shotgun (WGS) entry which is preliminary data.</text>
</comment>
<name>A0ACB8S8G2_9AGAM</name>
<protein>
    <submittedName>
        <fullName evidence="1">ARM repeat-containing protein</fullName>
    </submittedName>
</protein>